<dbReference type="InterPro" id="IPR042177">
    <property type="entry name" value="Cell/Rod_1"/>
</dbReference>
<dbReference type="NCBIfam" id="TIGR00219">
    <property type="entry name" value="mreC"/>
    <property type="match status" value="1"/>
</dbReference>
<feature type="region of interest" description="Disordered" evidence="5">
    <location>
        <begin position="281"/>
        <end position="335"/>
    </location>
</feature>
<dbReference type="InterPro" id="IPR042175">
    <property type="entry name" value="Cell/Rod_MreC_2"/>
</dbReference>
<organism evidence="7 8">
    <name type="scientific">Amnimonas aquatica</name>
    <dbReference type="NCBI Taxonomy" id="2094561"/>
    <lineage>
        <taxon>Bacteria</taxon>
        <taxon>Pseudomonadati</taxon>
        <taxon>Pseudomonadota</taxon>
        <taxon>Gammaproteobacteria</taxon>
        <taxon>Moraxellales</taxon>
        <taxon>Moraxellaceae</taxon>
        <taxon>Amnimonas</taxon>
    </lineage>
</organism>
<dbReference type="PANTHER" id="PTHR34138:SF1">
    <property type="entry name" value="CELL SHAPE-DETERMINING PROTEIN MREC"/>
    <property type="match status" value="1"/>
</dbReference>
<evidence type="ECO:0000256" key="1">
    <source>
        <dbReference type="ARBA" id="ARBA00009369"/>
    </source>
</evidence>
<accession>A0A2P6ASS3</accession>
<feature type="domain" description="Rod shape-determining protein MreC beta-barrel core" evidence="6">
    <location>
        <begin position="108"/>
        <end position="253"/>
    </location>
</feature>
<evidence type="ECO:0000256" key="5">
    <source>
        <dbReference type="SAM" id="MobiDB-lite"/>
    </source>
</evidence>
<dbReference type="Gene3D" id="2.40.10.340">
    <property type="entry name" value="Rod shape-determining protein MreC, domain 1"/>
    <property type="match status" value="1"/>
</dbReference>
<reference evidence="8" key="1">
    <citation type="submission" date="2018-02" db="EMBL/GenBank/DDBJ databases">
        <title>Genome sequencing of Solimonas sp. HR-BB.</title>
        <authorList>
            <person name="Lee Y."/>
            <person name="Jeon C.O."/>
        </authorList>
    </citation>
    <scope>NUCLEOTIDE SEQUENCE [LARGE SCALE GENOMIC DNA]</scope>
    <source>
        <strain evidence="8">HR-E</strain>
    </source>
</reference>
<evidence type="ECO:0000313" key="8">
    <source>
        <dbReference type="Proteomes" id="UP000243900"/>
    </source>
</evidence>
<gene>
    <name evidence="7" type="ORF">C5O18_05360</name>
</gene>
<dbReference type="GO" id="GO:0008360">
    <property type="term" value="P:regulation of cell shape"/>
    <property type="evidence" value="ECO:0007669"/>
    <property type="project" value="UniProtKB-KW"/>
</dbReference>
<comment type="similarity">
    <text evidence="1">Belongs to the MreC family.</text>
</comment>
<proteinExistence type="inferred from homology"/>
<sequence>MALGLSLGLLAADGLRWPSVEKTRSTLYDFFEPVYVGLSWPGALIEEVSDSLRFGSSLRSDNDRLRQQNLMLAAQVQKLSYLAGDNARLRGLLAASEGLRSRVLVSEVIGVDPDPSRHVMIINQGRDAGIYRGQAVLDAQGVFGRVIQVGQRTSRVMLVADRLHSVPVRINRNGIRAILSGTGDLREMRLQYVPEKSDVKQGDLLVTSGLGIDFPAGYPVGRVTEVIRQTDDDQFLNIIAEPVATLDRSRYVLALFEKPQSAEHLHTQPLNADPVFPAPVTPPAPATPVQVPVDAAAPADTPAVPASPATPAPAVAAVPASATPAVLPPKPVQSP</sequence>
<dbReference type="GO" id="GO:0005886">
    <property type="term" value="C:plasma membrane"/>
    <property type="evidence" value="ECO:0007669"/>
    <property type="project" value="TreeGrafter"/>
</dbReference>
<evidence type="ECO:0000256" key="2">
    <source>
        <dbReference type="ARBA" id="ARBA00013855"/>
    </source>
</evidence>
<dbReference type="PANTHER" id="PTHR34138">
    <property type="entry name" value="CELL SHAPE-DETERMINING PROTEIN MREC"/>
    <property type="match status" value="1"/>
</dbReference>
<dbReference type="InterPro" id="IPR007221">
    <property type="entry name" value="MreC"/>
</dbReference>
<evidence type="ECO:0000256" key="4">
    <source>
        <dbReference type="ARBA" id="ARBA00032089"/>
    </source>
</evidence>
<feature type="compositionally biased region" description="Low complexity" evidence="5">
    <location>
        <begin position="287"/>
        <end position="325"/>
    </location>
</feature>
<comment type="caution">
    <text evidence="7">The sequence shown here is derived from an EMBL/GenBank/DDBJ whole genome shotgun (WGS) entry which is preliminary data.</text>
</comment>
<dbReference type="Gene3D" id="2.40.10.350">
    <property type="entry name" value="Rod shape-determining protein MreC, domain 2"/>
    <property type="match status" value="1"/>
</dbReference>
<feature type="non-terminal residue" evidence="7">
    <location>
        <position position="335"/>
    </location>
</feature>
<dbReference type="EMBL" id="PTQZ01000100">
    <property type="protein sequence ID" value="PQA43160.1"/>
    <property type="molecule type" value="Genomic_DNA"/>
</dbReference>
<keyword evidence="8" id="KW-1185">Reference proteome</keyword>
<dbReference type="AlphaFoldDB" id="A0A2P6ASS3"/>
<protein>
    <recommendedName>
        <fullName evidence="2">Cell shape-determining protein MreC</fullName>
    </recommendedName>
    <alternativeName>
        <fullName evidence="4">Cell shape protein MreC</fullName>
    </alternativeName>
</protein>
<evidence type="ECO:0000256" key="3">
    <source>
        <dbReference type="ARBA" id="ARBA00022960"/>
    </source>
</evidence>
<name>A0A2P6ASS3_9GAMM</name>
<dbReference type="Proteomes" id="UP000243900">
    <property type="component" value="Unassembled WGS sequence"/>
</dbReference>
<dbReference type="InterPro" id="IPR055342">
    <property type="entry name" value="MreC_beta-barrel_core"/>
</dbReference>
<feature type="compositionally biased region" description="Pro residues" evidence="5">
    <location>
        <begin position="326"/>
        <end position="335"/>
    </location>
</feature>
<evidence type="ECO:0000259" key="6">
    <source>
        <dbReference type="Pfam" id="PF04085"/>
    </source>
</evidence>
<evidence type="ECO:0000313" key="7">
    <source>
        <dbReference type="EMBL" id="PQA43160.1"/>
    </source>
</evidence>
<dbReference type="Pfam" id="PF04085">
    <property type="entry name" value="MreC"/>
    <property type="match status" value="1"/>
</dbReference>
<keyword evidence="3" id="KW-0133">Cell shape</keyword>